<feature type="transmembrane region" description="Helical" evidence="6">
    <location>
        <begin position="297"/>
        <end position="317"/>
    </location>
</feature>
<dbReference type="PANTHER" id="PTHR30619:SF1">
    <property type="entry name" value="RECOMBINATION PROTEIN 2"/>
    <property type="match status" value="1"/>
</dbReference>
<feature type="domain" description="DUF4131" evidence="9">
    <location>
        <begin position="28"/>
        <end position="196"/>
    </location>
</feature>
<dbReference type="InterPro" id="IPR004797">
    <property type="entry name" value="Competence_ComEC/Rec2"/>
</dbReference>
<name>A0A7V2WTL7_LEUMU</name>
<feature type="domain" description="Metallo-beta-lactamase" evidence="7">
    <location>
        <begin position="541"/>
        <end position="727"/>
    </location>
</feature>
<dbReference type="InterPro" id="IPR036866">
    <property type="entry name" value="RibonucZ/Hydroxyglut_hydro"/>
</dbReference>
<dbReference type="EMBL" id="DRMS01000006">
    <property type="protein sequence ID" value="HFC91208.1"/>
    <property type="molecule type" value="Genomic_DNA"/>
</dbReference>
<dbReference type="Proteomes" id="UP000885750">
    <property type="component" value="Unassembled WGS sequence"/>
</dbReference>
<protein>
    <submittedName>
        <fullName evidence="10">DNA internalization-related competence protein ComEC/Rec2</fullName>
    </submittedName>
</protein>
<feature type="transmembrane region" description="Helical" evidence="6">
    <location>
        <begin position="53"/>
        <end position="73"/>
    </location>
</feature>
<feature type="domain" description="ComEC/Rec2-related protein" evidence="8">
    <location>
        <begin position="240"/>
        <end position="507"/>
    </location>
</feature>
<sequence length="795" mass="90492">MRLIASGFFLGTFLLQFFSYLPNKAVLFSFLFALFLLIIIICRLTFFSSSKSIIKPLLVFLFSGLLSLTYASITAQSIIDTRLHSELVGKDLVVEGVIANIPQQQHKRWRFYFDVSGAKIALSKDQVGESVSLKGRIKLSLYHRKTIELKKLIAGQKWRFRVRLKQPSGFMNQGGFDYEKWLFTNRIRATGYVRYSAQNIVLKSPPWYSLHYQRQQIAYKINQLLAKDSSHNMHAIISALAVASRDEMSESQWELFRHTGTSHLMAISGLHIGIVAGFGYLLIAAFWWLFPALYQKIPVRIAGAFLAITLATIYAFLAGFTLPTQRSLVMVVGVVIALLQRQRVMTLNIIAIALIIILLIDPFATMSASFWLSFTAVLLILLYSHRRWKKSSFSFLSLQFMLSFGMFPLTIFFFGSASLISPIANLIAIPWVTVIIVPLILLAMVSLLIAPILSQTLLQFVALNIDYLMRVLGWLDSFPFIMLDLQALPTILILVMMLSLFFLFLPRGFPGKWLGVLLLIPVFSHQPQSVQQGAFVYTMLDVGQGLASVIQTKHHVLVYDTGPKANENFDTGRLVVLPFLQSRGIDHLDKMVLSHEDMDHRGGTLSVLKIIKADEIISSNKQFLKNYPITICQAGLQWQWDGVMFEFLHPNREDLLTGELSDNNHSCVLRITNQYHRLLLTGDIEKEVELSLLENQRDKLKSEVLLIPHHGSATSSTDRFIDAVDPKLVLNSVGYHNKFKHPAEKVMQRYQQRGIPIFDNVKKGEIRLLFPADNKSLMLKSYREDNLKFWHRNEN</sequence>
<dbReference type="GO" id="GO:0005886">
    <property type="term" value="C:plasma membrane"/>
    <property type="evidence" value="ECO:0007669"/>
    <property type="project" value="UniProtKB-SubCell"/>
</dbReference>
<evidence type="ECO:0000256" key="1">
    <source>
        <dbReference type="ARBA" id="ARBA00004651"/>
    </source>
</evidence>
<dbReference type="GO" id="GO:0030420">
    <property type="term" value="P:establishment of competence for transformation"/>
    <property type="evidence" value="ECO:0007669"/>
    <property type="project" value="InterPro"/>
</dbReference>
<dbReference type="PANTHER" id="PTHR30619">
    <property type="entry name" value="DNA INTERNALIZATION/COMPETENCE PROTEIN COMEC/REC2"/>
    <property type="match status" value="1"/>
</dbReference>
<dbReference type="NCBIfam" id="TIGR00360">
    <property type="entry name" value="ComEC_N-term"/>
    <property type="match status" value="1"/>
</dbReference>
<evidence type="ECO:0000256" key="6">
    <source>
        <dbReference type="SAM" id="Phobius"/>
    </source>
</evidence>
<dbReference type="Gene3D" id="3.60.15.10">
    <property type="entry name" value="Ribonuclease Z/Hydroxyacylglutathione hydrolase-like"/>
    <property type="match status" value="1"/>
</dbReference>
<evidence type="ECO:0000256" key="5">
    <source>
        <dbReference type="ARBA" id="ARBA00023136"/>
    </source>
</evidence>
<feature type="transmembrane region" description="Helical" evidence="6">
    <location>
        <begin position="487"/>
        <end position="505"/>
    </location>
</feature>
<feature type="transmembrane region" description="Helical" evidence="6">
    <location>
        <begin position="366"/>
        <end position="383"/>
    </location>
</feature>
<evidence type="ECO:0000313" key="10">
    <source>
        <dbReference type="EMBL" id="HFC91208.1"/>
    </source>
</evidence>
<keyword evidence="3 6" id="KW-0812">Transmembrane</keyword>
<proteinExistence type="predicted"/>
<evidence type="ECO:0000259" key="9">
    <source>
        <dbReference type="Pfam" id="PF13567"/>
    </source>
</evidence>
<feature type="transmembrane region" description="Helical" evidence="6">
    <location>
        <begin position="25"/>
        <end position="46"/>
    </location>
</feature>
<reference evidence="10" key="1">
    <citation type="journal article" date="2020" name="mSystems">
        <title>Genome- and Community-Level Interaction Insights into Carbon Utilization and Element Cycling Functions of Hydrothermarchaeota in Hydrothermal Sediment.</title>
        <authorList>
            <person name="Zhou Z."/>
            <person name="Liu Y."/>
            <person name="Xu W."/>
            <person name="Pan J."/>
            <person name="Luo Z.H."/>
            <person name="Li M."/>
        </authorList>
    </citation>
    <scope>NUCLEOTIDE SEQUENCE [LARGE SCALE GENOMIC DNA]</scope>
    <source>
        <strain evidence="10">HyVt-493</strain>
    </source>
</reference>
<keyword evidence="4 6" id="KW-1133">Transmembrane helix</keyword>
<dbReference type="InterPro" id="IPR001279">
    <property type="entry name" value="Metallo-B-lactamas"/>
</dbReference>
<evidence type="ECO:0000256" key="2">
    <source>
        <dbReference type="ARBA" id="ARBA00022475"/>
    </source>
</evidence>
<evidence type="ECO:0000256" key="4">
    <source>
        <dbReference type="ARBA" id="ARBA00022989"/>
    </source>
</evidence>
<dbReference type="SUPFAM" id="SSF56281">
    <property type="entry name" value="Metallo-hydrolase/oxidoreductase"/>
    <property type="match status" value="1"/>
</dbReference>
<feature type="transmembrane region" description="Helical" evidence="6">
    <location>
        <begin position="264"/>
        <end position="290"/>
    </location>
</feature>
<keyword evidence="5 6" id="KW-0472">Membrane</keyword>
<evidence type="ECO:0000256" key="3">
    <source>
        <dbReference type="ARBA" id="ARBA00022692"/>
    </source>
</evidence>
<dbReference type="InterPro" id="IPR025405">
    <property type="entry name" value="DUF4131"/>
</dbReference>
<feature type="transmembrane region" description="Helical" evidence="6">
    <location>
        <begin position="426"/>
        <end position="450"/>
    </location>
</feature>
<accession>A0A7V2WTL7</accession>
<feature type="transmembrane region" description="Helical" evidence="6">
    <location>
        <begin position="344"/>
        <end position="360"/>
    </location>
</feature>
<dbReference type="InterPro" id="IPR004477">
    <property type="entry name" value="ComEC_N"/>
</dbReference>
<comment type="subcellular location">
    <subcellularLocation>
        <location evidence="1">Cell membrane</location>
        <topology evidence="1">Multi-pass membrane protein</topology>
    </subcellularLocation>
</comment>
<evidence type="ECO:0000259" key="8">
    <source>
        <dbReference type="Pfam" id="PF03772"/>
    </source>
</evidence>
<dbReference type="InterPro" id="IPR035681">
    <property type="entry name" value="ComA-like_MBL"/>
</dbReference>
<feature type="transmembrane region" description="Helical" evidence="6">
    <location>
        <begin position="395"/>
        <end position="420"/>
    </location>
</feature>
<keyword evidence="2" id="KW-1003">Cell membrane</keyword>
<evidence type="ECO:0000259" key="7">
    <source>
        <dbReference type="Pfam" id="PF00753"/>
    </source>
</evidence>
<dbReference type="Pfam" id="PF13567">
    <property type="entry name" value="DUF4131"/>
    <property type="match status" value="1"/>
</dbReference>
<gene>
    <name evidence="10" type="ORF">ENJ51_00185</name>
</gene>
<dbReference type="InterPro" id="IPR052159">
    <property type="entry name" value="Competence_DNA_uptake"/>
</dbReference>
<dbReference type="NCBIfam" id="TIGR00361">
    <property type="entry name" value="ComEC_Rec2"/>
    <property type="match status" value="1"/>
</dbReference>
<dbReference type="Pfam" id="PF03772">
    <property type="entry name" value="Competence"/>
    <property type="match status" value="1"/>
</dbReference>
<dbReference type="AlphaFoldDB" id="A0A7V2WTL7"/>
<organism evidence="10">
    <name type="scientific">Leucothrix mucor</name>
    <dbReference type="NCBI Taxonomy" id="45248"/>
    <lineage>
        <taxon>Bacteria</taxon>
        <taxon>Pseudomonadati</taxon>
        <taxon>Pseudomonadota</taxon>
        <taxon>Gammaproteobacteria</taxon>
        <taxon>Thiotrichales</taxon>
        <taxon>Thiotrichaceae</taxon>
        <taxon>Leucothrix</taxon>
    </lineage>
</organism>
<dbReference type="Pfam" id="PF00753">
    <property type="entry name" value="Lactamase_B"/>
    <property type="match status" value="1"/>
</dbReference>
<comment type="caution">
    <text evidence="10">The sequence shown here is derived from an EMBL/GenBank/DDBJ whole genome shotgun (WGS) entry which is preliminary data.</text>
</comment>
<dbReference type="CDD" id="cd07731">
    <property type="entry name" value="ComA-like_MBL-fold"/>
    <property type="match status" value="1"/>
</dbReference>